<dbReference type="Gene3D" id="1.10.10.10">
    <property type="entry name" value="Winged helix-like DNA-binding domain superfamily/Winged helix DNA-binding domain"/>
    <property type="match status" value="1"/>
</dbReference>
<evidence type="ECO:0000259" key="2">
    <source>
        <dbReference type="PROSITE" id="PS50995"/>
    </source>
</evidence>
<sequence length="152" mass="16481">MPDEMALLVADVYEAAGVLRRSGEAVAAAEGQTQARWQLLSVVSDSPRSVAQAARRLGISRQAAQRVANDLVHAELAAFRPNPDHRSSPLLALTSAGEDVLDRITARAAEAHEAFARGIPPEEVRAARALLHRLVERVRDHEDEGARARNAR</sequence>
<dbReference type="SMART" id="SM00347">
    <property type="entry name" value="HTH_MARR"/>
    <property type="match status" value="1"/>
</dbReference>
<dbReference type="OrthoDB" id="5511415at2"/>
<feature type="domain" description="HTH marR-type" evidence="2">
    <location>
        <begin position="5"/>
        <end position="136"/>
    </location>
</feature>
<keyword evidence="1" id="KW-0175">Coiled coil</keyword>
<evidence type="ECO:0000256" key="1">
    <source>
        <dbReference type="SAM" id="Coils"/>
    </source>
</evidence>
<dbReference type="GO" id="GO:0006950">
    <property type="term" value="P:response to stress"/>
    <property type="evidence" value="ECO:0007669"/>
    <property type="project" value="TreeGrafter"/>
</dbReference>
<dbReference type="EMBL" id="LAKD02000070">
    <property type="protein sequence ID" value="OPF75407.1"/>
    <property type="molecule type" value="Genomic_DNA"/>
</dbReference>
<dbReference type="Pfam" id="PF12802">
    <property type="entry name" value="MarR_2"/>
    <property type="match status" value="1"/>
</dbReference>
<comment type="caution">
    <text evidence="3">The sequence shown here is derived from an EMBL/GenBank/DDBJ whole genome shotgun (WGS) entry which is preliminary data.</text>
</comment>
<dbReference type="Proteomes" id="UP000033615">
    <property type="component" value="Unassembled WGS sequence"/>
</dbReference>
<dbReference type="SUPFAM" id="SSF46785">
    <property type="entry name" value="Winged helix' DNA-binding domain"/>
    <property type="match status" value="1"/>
</dbReference>
<dbReference type="GO" id="GO:0003700">
    <property type="term" value="F:DNA-binding transcription factor activity"/>
    <property type="evidence" value="ECO:0007669"/>
    <property type="project" value="InterPro"/>
</dbReference>
<proteinExistence type="predicted"/>
<accession>A0A1V4D0H3</accession>
<keyword evidence="4" id="KW-1185">Reference proteome</keyword>
<dbReference type="PROSITE" id="PS50995">
    <property type="entry name" value="HTH_MARR_2"/>
    <property type="match status" value="1"/>
</dbReference>
<feature type="coiled-coil region" evidence="1">
    <location>
        <begin position="124"/>
        <end position="151"/>
    </location>
</feature>
<dbReference type="PANTHER" id="PTHR33164:SF43">
    <property type="entry name" value="HTH-TYPE TRANSCRIPTIONAL REPRESSOR YETL"/>
    <property type="match status" value="1"/>
</dbReference>
<dbReference type="InterPro" id="IPR036388">
    <property type="entry name" value="WH-like_DNA-bd_sf"/>
</dbReference>
<dbReference type="AlphaFoldDB" id="A0A1V4D0H3"/>
<evidence type="ECO:0000313" key="3">
    <source>
        <dbReference type="EMBL" id="OPF75407.1"/>
    </source>
</evidence>
<dbReference type="InterPro" id="IPR036390">
    <property type="entry name" value="WH_DNA-bd_sf"/>
</dbReference>
<protein>
    <submittedName>
        <fullName evidence="3">MarR family transcriptional regulator</fullName>
    </submittedName>
</protein>
<reference evidence="3" key="1">
    <citation type="submission" date="2016-12" db="EMBL/GenBank/DDBJ databases">
        <title>Genome sequence of Streptomyces antioxidans MUSC 164.</title>
        <authorList>
            <person name="Lee L.-H."/>
            <person name="Ser H.-L."/>
        </authorList>
    </citation>
    <scope>NUCLEOTIDE SEQUENCE [LARGE SCALE GENOMIC DNA]</scope>
    <source>
        <strain evidence="3">MUSC 164</strain>
    </source>
</reference>
<dbReference type="RefSeq" id="WP_046088428.1">
    <property type="nucleotide sequence ID" value="NZ_LAKD02000070.1"/>
</dbReference>
<dbReference type="InterPro" id="IPR039422">
    <property type="entry name" value="MarR/SlyA-like"/>
</dbReference>
<gene>
    <name evidence="3" type="ORF">VT50_0224980</name>
</gene>
<dbReference type="PANTHER" id="PTHR33164">
    <property type="entry name" value="TRANSCRIPTIONAL REGULATOR, MARR FAMILY"/>
    <property type="match status" value="1"/>
</dbReference>
<evidence type="ECO:0000313" key="4">
    <source>
        <dbReference type="Proteomes" id="UP000033615"/>
    </source>
</evidence>
<organism evidence="3 4">
    <name type="scientific">Streptomyces antioxidans</name>
    <dbReference type="NCBI Taxonomy" id="1507734"/>
    <lineage>
        <taxon>Bacteria</taxon>
        <taxon>Bacillati</taxon>
        <taxon>Actinomycetota</taxon>
        <taxon>Actinomycetes</taxon>
        <taxon>Kitasatosporales</taxon>
        <taxon>Streptomycetaceae</taxon>
        <taxon>Streptomyces</taxon>
    </lineage>
</organism>
<dbReference type="InterPro" id="IPR000835">
    <property type="entry name" value="HTH_MarR-typ"/>
</dbReference>
<name>A0A1V4D0H3_9ACTN</name>